<evidence type="ECO:0000259" key="14">
    <source>
        <dbReference type="PROSITE" id="PS50885"/>
    </source>
</evidence>
<keyword evidence="16" id="KW-1185">Reference proteome</keyword>
<feature type="domain" description="Histidine kinase" evidence="13">
    <location>
        <begin position="478"/>
        <end position="587"/>
    </location>
</feature>
<keyword evidence="4" id="KW-1003">Cell membrane</keyword>
<feature type="transmembrane region" description="Helical" evidence="12">
    <location>
        <begin position="297"/>
        <end position="316"/>
    </location>
</feature>
<dbReference type="InterPro" id="IPR003660">
    <property type="entry name" value="HAMP_dom"/>
</dbReference>
<accession>A0A850EU52</accession>
<dbReference type="Proteomes" id="UP000564806">
    <property type="component" value="Unassembled WGS sequence"/>
</dbReference>
<evidence type="ECO:0000256" key="10">
    <source>
        <dbReference type="ARBA" id="ARBA00023012"/>
    </source>
</evidence>
<evidence type="ECO:0000256" key="5">
    <source>
        <dbReference type="ARBA" id="ARBA00022553"/>
    </source>
</evidence>
<dbReference type="RefSeq" id="WP_175373641.1">
    <property type="nucleotide sequence ID" value="NZ_JABWCS010000218.1"/>
</dbReference>
<protein>
    <recommendedName>
        <fullName evidence="3">histidine kinase</fullName>
        <ecNumber evidence="3">2.7.13.3</ecNumber>
    </recommendedName>
</protein>
<evidence type="ECO:0000256" key="7">
    <source>
        <dbReference type="ARBA" id="ARBA00022741"/>
    </source>
</evidence>
<evidence type="ECO:0000256" key="1">
    <source>
        <dbReference type="ARBA" id="ARBA00000085"/>
    </source>
</evidence>
<dbReference type="InterPro" id="IPR036890">
    <property type="entry name" value="HATPase_C_sf"/>
</dbReference>
<keyword evidence="9" id="KW-0067">ATP-binding</keyword>
<evidence type="ECO:0000259" key="13">
    <source>
        <dbReference type="PROSITE" id="PS50109"/>
    </source>
</evidence>
<feature type="transmembrane region" description="Helical" evidence="12">
    <location>
        <begin position="16"/>
        <end position="35"/>
    </location>
</feature>
<dbReference type="GO" id="GO:0000155">
    <property type="term" value="F:phosphorelay sensor kinase activity"/>
    <property type="evidence" value="ECO:0007669"/>
    <property type="project" value="InterPro"/>
</dbReference>
<sequence>MIKNMRSLTPSLRNRLILIFFGITIVPFILFSGYAHTKSVEGIKQANAAFSMSYLEQAEMNVRTYLNHLNDQINNLIGDRDLQRLLERQPQSIEEEQAVSIELLSIVHQKGQHLDALRLRVFPLHPELYPTYMRALGEDSTIRTENWFHRASSSTVPFWQLSMNKGPGRSPLLLYIKTFTSLHNRTPRGIVAVDLADHYFNRFFIPTKRLNGQKFLIINEDGQVIYDSASNEWTGEQFPSPRLLEQRKLYSEGVDTYTIYDREQLAAYVGMDTLPWTIISLTPMRELTEPVTKLNRLLFFFLVAYLICSIWVLVYITRNFSQPVLGLVRLMRRLEEGEFNMDIPHQERKDEIGWLFRGFHSIVRTIEELIRHSARSERVKKELEFQVLSHQINPHFLYNTLDSIRWKAEKHGQSDIGEMVSALGNLLRLSLNQGKDITTVGREIEQVKAYVLIEQARIGMPLRVLYFFEEELLDLQFIRLLLQPLVENAIQHSIRDNFEHGKVVLSGRIEGQDLLISIADNGKGIPQSVLDDLEQDHSEQRTGKSSGVGLRNVNERLKITFGNHYRLQIESREDKGTRITIRHPILDGNFNDKSDDAGE</sequence>
<evidence type="ECO:0000256" key="2">
    <source>
        <dbReference type="ARBA" id="ARBA00004651"/>
    </source>
</evidence>
<reference evidence="15" key="1">
    <citation type="submission" date="2020-06" db="EMBL/GenBank/DDBJ databases">
        <title>Paenibacillus sp. nov., isolated from soil.</title>
        <authorList>
            <person name="Seo Y.L."/>
        </authorList>
    </citation>
    <scope>NUCLEOTIDE SEQUENCE [LARGE SCALE GENOMIC DNA]</scope>
    <source>
        <strain evidence="15">JW14</strain>
    </source>
</reference>
<dbReference type="SUPFAM" id="SSF158472">
    <property type="entry name" value="HAMP domain-like"/>
    <property type="match status" value="1"/>
</dbReference>
<keyword evidence="6" id="KW-0808">Transferase</keyword>
<dbReference type="InterPro" id="IPR010559">
    <property type="entry name" value="Sig_transdc_His_kin_internal"/>
</dbReference>
<proteinExistence type="predicted"/>
<evidence type="ECO:0000256" key="11">
    <source>
        <dbReference type="ARBA" id="ARBA00023136"/>
    </source>
</evidence>
<dbReference type="AlphaFoldDB" id="A0A850EU52"/>
<keyword evidence="11 12" id="KW-0472">Membrane</keyword>
<keyword evidence="8 15" id="KW-0418">Kinase</keyword>
<keyword evidence="10" id="KW-0902">Two-component regulatory system</keyword>
<evidence type="ECO:0000313" key="16">
    <source>
        <dbReference type="Proteomes" id="UP000564806"/>
    </source>
</evidence>
<dbReference type="Gene3D" id="1.10.8.500">
    <property type="entry name" value="HAMP domain in histidine kinase"/>
    <property type="match status" value="1"/>
</dbReference>
<comment type="subcellular location">
    <subcellularLocation>
        <location evidence="2">Cell membrane</location>
        <topology evidence="2">Multi-pass membrane protein</topology>
    </subcellularLocation>
</comment>
<dbReference type="EC" id="2.7.13.3" evidence="3"/>
<dbReference type="PROSITE" id="PS50885">
    <property type="entry name" value="HAMP"/>
    <property type="match status" value="1"/>
</dbReference>
<evidence type="ECO:0000256" key="6">
    <source>
        <dbReference type="ARBA" id="ARBA00022679"/>
    </source>
</evidence>
<comment type="catalytic activity">
    <reaction evidence="1">
        <text>ATP + protein L-histidine = ADP + protein N-phospho-L-histidine.</text>
        <dbReference type="EC" id="2.7.13.3"/>
    </reaction>
</comment>
<keyword evidence="12" id="KW-0812">Transmembrane</keyword>
<dbReference type="Pfam" id="PF02518">
    <property type="entry name" value="HATPase_c"/>
    <property type="match status" value="1"/>
</dbReference>
<evidence type="ECO:0000256" key="3">
    <source>
        <dbReference type="ARBA" id="ARBA00012438"/>
    </source>
</evidence>
<dbReference type="CDD" id="cd06225">
    <property type="entry name" value="HAMP"/>
    <property type="match status" value="1"/>
</dbReference>
<evidence type="ECO:0000313" key="15">
    <source>
        <dbReference type="EMBL" id="NUU63219.1"/>
    </source>
</evidence>
<dbReference type="Gene3D" id="3.30.450.20">
    <property type="entry name" value="PAS domain"/>
    <property type="match status" value="1"/>
</dbReference>
<dbReference type="SMART" id="SM00304">
    <property type="entry name" value="HAMP"/>
    <property type="match status" value="1"/>
</dbReference>
<organism evidence="15 16">
    <name type="scientific">Paenibacillus agri</name>
    <dbReference type="NCBI Taxonomy" id="2744309"/>
    <lineage>
        <taxon>Bacteria</taxon>
        <taxon>Bacillati</taxon>
        <taxon>Bacillota</taxon>
        <taxon>Bacilli</taxon>
        <taxon>Bacillales</taxon>
        <taxon>Paenibacillaceae</taxon>
        <taxon>Paenibacillus</taxon>
    </lineage>
</organism>
<keyword evidence="5" id="KW-0597">Phosphoprotein</keyword>
<dbReference type="SMART" id="SM00387">
    <property type="entry name" value="HATPase_c"/>
    <property type="match status" value="1"/>
</dbReference>
<dbReference type="Gene3D" id="3.30.565.10">
    <property type="entry name" value="Histidine kinase-like ATPase, C-terminal domain"/>
    <property type="match status" value="1"/>
</dbReference>
<feature type="domain" description="HAMP" evidence="14">
    <location>
        <begin position="318"/>
        <end position="371"/>
    </location>
</feature>
<keyword evidence="12" id="KW-1133">Transmembrane helix</keyword>
<name>A0A850EU52_9BACL</name>
<dbReference type="SUPFAM" id="SSF55874">
    <property type="entry name" value="ATPase domain of HSP90 chaperone/DNA topoisomerase II/histidine kinase"/>
    <property type="match status" value="1"/>
</dbReference>
<dbReference type="PANTHER" id="PTHR34220:SF7">
    <property type="entry name" value="SENSOR HISTIDINE KINASE YPDA"/>
    <property type="match status" value="1"/>
</dbReference>
<gene>
    <name evidence="15" type="ORF">HPT30_22965</name>
</gene>
<evidence type="ECO:0000256" key="8">
    <source>
        <dbReference type="ARBA" id="ARBA00022777"/>
    </source>
</evidence>
<dbReference type="Pfam" id="PF00672">
    <property type="entry name" value="HAMP"/>
    <property type="match status" value="1"/>
</dbReference>
<dbReference type="GO" id="GO:0005886">
    <property type="term" value="C:plasma membrane"/>
    <property type="evidence" value="ECO:0007669"/>
    <property type="project" value="UniProtKB-SubCell"/>
</dbReference>
<keyword evidence="7" id="KW-0547">Nucleotide-binding</keyword>
<dbReference type="InterPro" id="IPR005467">
    <property type="entry name" value="His_kinase_dom"/>
</dbReference>
<dbReference type="PROSITE" id="PS50109">
    <property type="entry name" value="HIS_KIN"/>
    <property type="match status" value="1"/>
</dbReference>
<evidence type="ECO:0000256" key="12">
    <source>
        <dbReference type="SAM" id="Phobius"/>
    </source>
</evidence>
<dbReference type="Pfam" id="PF06580">
    <property type="entry name" value="His_kinase"/>
    <property type="match status" value="1"/>
</dbReference>
<evidence type="ECO:0000256" key="9">
    <source>
        <dbReference type="ARBA" id="ARBA00022840"/>
    </source>
</evidence>
<dbReference type="EMBL" id="JABWCS010000218">
    <property type="protein sequence ID" value="NUU63219.1"/>
    <property type="molecule type" value="Genomic_DNA"/>
</dbReference>
<dbReference type="InterPro" id="IPR050640">
    <property type="entry name" value="Bact_2-comp_sensor_kinase"/>
</dbReference>
<comment type="caution">
    <text evidence="15">The sequence shown here is derived from an EMBL/GenBank/DDBJ whole genome shotgun (WGS) entry which is preliminary data.</text>
</comment>
<dbReference type="PANTHER" id="PTHR34220">
    <property type="entry name" value="SENSOR HISTIDINE KINASE YPDA"/>
    <property type="match status" value="1"/>
</dbReference>
<dbReference type="InterPro" id="IPR003594">
    <property type="entry name" value="HATPase_dom"/>
</dbReference>
<dbReference type="GO" id="GO:0005524">
    <property type="term" value="F:ATP binding"/>
    <property type="evidence" value="ECO:0007669"/>
    <property type="project" value="UniProtKB-KW"/>
</dbReference>
<evidence type="ECO:0000256" key="4">
    <source>
        <dbReference type="ARBA" id="ARBA00022475"/>
    </source>
</evidence>